<reference evidence="1" key="1">
    <citation type="submission" date="2022-05" db="EMBL/GenBank/DDBJ databases">
        <title>Chromosome-level genome of Chaenocephalus aceratus.</title>
        <authorList>
            <person name="Park H."/>
        </authorList>
    </citation>
    <scope>NUCLEOTIDE SEQUENCE</scope>
    <source>
        <strain evidence="1">KU_202001</strain>
    </source>
</reference>
<evidence type="ECO:0000313" key="2">
    <source>
        <dbReference type="Proteomes" id="UP001057452"/>
    </source>
</evidence>
<gene>
    <name evidence="1" type="ORF">KUCAC02_002107</name>
</gene>
<sequence length="96" mass="10477">MQVKTSQFGLSASSLRGRPTARGVRAVIRILLMHKAIQSSIRAVSVCWSGPARLPWLELDWFMDVSSRIAHLDLSSQQPWGSALRGCPGASSACRL</sequence>
<evidence type="ECO:0000313" key="1">
    <source>
        <dbReference type="EMBL" id="KAI4830477.1"/>
    </source>
</evidence>
<dbReference type="Proteomes" id="UP001057452">
    <property type="component" value="Chromosome 3"/>
</dbReference>
<dbReference type="EMBL" id="CM043787">
    <property type="protein sequence ID" value="KAI4830477.1"/>
    <property type="molecule type" value="Genomic_DNA"/>
</dbReference>
<comment type="caution">
    <text evidence="1">The sequence shown here is derived from an EMBL/GenBank/DDBJ whole genome shotgun (WGS) entry which is preliminary data.</text>
</comment>
<keyword evidence="2" id="KW-1185">Reference proteome</keyword>
<accession>A0ACB9XTS7</accession>
<name>A0ACB9XTS7_CHAAC</name>
<proteinExistence type="predicted"/>
<organism evidence="1 2">
    <name type="scientific">Chaenocephalus aceratus</name>
    <name type="common">Blackfin icefish</name>
    <name type="synonym">Chaenichthys aceratus</name>
    <dbReference type="NCBI Taxonomy" id="36190"/>
    <lineage>
        <taxon>Eukaryota</taxon>
        <taxon>Metazoa</taxon>
        <taxon>Chordata</taxon>
        <taxon>Craniata</taxon>
        <taxon>Vertebrata</taxon>
        <taxon>Euteleostomi</taxon>
        <taxon>Actinopterygii</taxon>
        <taxon>Neopterygii</taxon>
        <taxon>Teleostei</taxon>
        <taxon>Neoteleostei</taxon>
        <taxon>Acanthomorphata</taxon>
        <taxon>Eupercaria</taxon>
        <taxon>Perciformes</taxon>
        <taxon>Notothenioidei</taxon>
        <taxon>Channichthyidae</taxon>
        <taxon>Chaenocephalus</taxon>
    </lineage>
</organism>
<protein>
    <submittedName>
        <fullName evidence="1">Uncharacterized protein</fullName>
    </submittedName>
</protein>